<keyword evidence="6" id="KW-1185">Reference proteome</keyword>
<dbReference type="AlphaFoldDB" id="A0A814XWW5"/>
<dbReference type="PANTHER" id="PTHR23121">
    <property type="entry name" value="SODIUM-DEPENDENT GLUCOSE TRANSPORTER 1"/>
    <property type="match status" value="1"/>
</dbReference>
<dbReference type="EMBL" id="CAJNOR010001930">
    <property type="protein sequence ID" value="CAF1221631.1"/>
    <property type="molecule type" value="Genomic_DNA"/>
</dbReference>
<gene>
    <name evidence="5" type="ORF">XAT740_LOCUS24740</name>
</gene>
<name>A0A814XWW5_ADIRI</name>
<keyword evidence="2 4" id="KW-1133">Transmembrane helix</keyword>
<organism evidence="5 6">
    <name type="scientific">Adineta ricciae</name>
    <name type="common">Rotifer</name>
    <dbReference type="NCBI Taxonomy" id="249248"/>
    <lineage>
        <taxon>Eukaryota</taxon>
        <taxon>Metazoa</taxon>
        <taxon>Spiralia</taxon>
        <taxon>Gnathifera</taxon>
        <taxon>Rotifera</taxon>
        <taxon>Eurotatoria</taxon>
        <taxon>Bdelloidea</taxon>
        <taxon>Adinetida</taxon>
        <taxon>Adinetidae</taxon>
        <taxon>Adineta</taxon>
    </lineage>
</organism>
<feature type="transmembrane region" description="Helical" evidence="4">
    <location>
        <begin position="90"/>
        <end position="112"/>
    </location>
</feature>
<dbReference type="InterPro" id="IPR036259">
    <property type="entry name" value="MFS_trans_sf"/>
</dbReference>
<evidence type="ECO:0000256" key="3">
    <source>
        <dbReference type="ARBA" id="ARBA00023136"/>
    </source>
</evidence>
<dbReference type="Gene3D" id="1.20.1250.20">
    <property type="entry name" value="MFS general substrate transporter like domains"/>
    <property type="match status" value="1"/>
</dbReference>
<feature type="transmembrane region" description="Helical" evidence="4">
    <location>
        <begin position="20"/>
        <end position="41"/>
    </location>
</feature>
<keyword evidence="1 4" id="KW-0812">Transmembrane</keyword>
<sequence>MSSETNERGIKVYTSRPWELIKTGFLVATWIVMGAHLALAAPTLDILASQTGVLYGGISTILMARSIGYMFGNIVGALAQEIVKKYSENLLSISFLIASIAVFATPAITNLYHLSTVFFFQGISQGWTDLGGTNSMLTMWGGNVAAPLNVVHLGYGLGSVFANLIVKPFLREDGNSTVSSVSSIIPVEIEKSNIQIPYSIVAVLCLLISIGHLLFGICEYRIRRKMARQNRSLNYSLVSTTIANEAQKVETKKVSQYSPRSCGNGYFNYGLTMTIVWILYMFCLSGNHYTFGNFFFTYVKSPEFAISTHGATWFMIAYWLSYSVGRLICAVVIVFVPVHIALSGLWVLGLILAIGWYLFVWIISLTSTSLLVLGISTGLVFSPTFPLSFGFIKQRLNVNPLFIGVVLCSASLGATFYQKLGGKSSSSL</sequence>
<evidence type="ECO:0000256" key="2">
    <source>
        <dbReference type="ARBA" id="ARBA00022989"/>
    </source>
</evidence>
<dbReference type="SUPFAM" id="SSF103473">
    <property type="entry name" value="MFS general substrate transporter"/>
    <property type="match status" value="1"/>
</dbReference>
<feature type="transmembrane region" description="Helical" evidence="4">
    <location>
        <begin position="311"/>
        <end position="338"/>
    </location>
</feature>
<accession>A0A814XWW5</accession>
<feature type="transmembrane region" description="Helical" evidence="4">
    <location>
        <begin position="370"/>
        <end position="389"/>
    </location>
</feature>
<evidence type="ECO:0000256" key="1">
    <source>
        <dbReference type="ARBA" id="ARBA00022692"/>
    </source>
</evidence>
<comment type="caution">
    <text evidence="5">The sequence shown here is derived from an EMBL/GenBank/DDBJ whole genome shotgun (WGS) entry which is preliminary data.</text>
</comment>
<feature type="transmembrane region" description="Helical" evidence="4">
    <location>
        <begin position="53"/>
        <end position="78"/>
    </location>
</feature>
<evidence type="ECO:0000313" key="6">
    <source>
        <dbReference type="Proteomes" id="UP000663828"/>
    </source>
</evidence>
<dbReference type="Proteomes" id="UP000663828">
    <property type="component" value="Unassembled WGS sequence"/>
</dbReference>
<keyword evidence="3 4" id="KW-0472">Membrane</keyword>
<evidence type="ECO:0000256" key="4">
    <source>
        <dbReference type="SAM" id="Phobius"/>
    </source>
</evidence>
<proteinExistence type="predicted"/>
<reference evidence="5" key="1">
    <citation type="submission" date="2021-02" db="EMBL/GenBank/DDBJ databases">
        <authorList>
            <person name="Nowell W R."/>
        </authorList>
    </citation>
    <scope>NUCLEOTIDE SEQUENCE</scope>
</reference>
<dbReference type="PANTHER" id="PTHR23121:SF9">
    <property type="entry name" value="SODIUM-DEPENDENT GLUCOSE TRANSPORTER 1"/>
    <property type="match status" value="1"/>
</dbReference>
<protein>
    <submittedName>
        <fullName evidence="5">Uncharacterized protein</fullName>
    </submittedName>
</protein>
<feature type="transmembrane region" description="Helical" evidence="4">
    <location>
        <begin position="401"/>
        <end position="418"/>
    </location>
</feature>
<feature type="transmembrane region" description="Helical" evidence="4">
    <location>
        <begin position="196"/>
        <end position="218"/>
    </location>
</feature>
<evidence type="ECO:0000313" key="5">
    <source>
        <dbReference type="EMBL" id="CAF1221631.1"/>
    </source>
</evidence>
<feature type="transmembrane region" description="Helical" evidence="4">
    <location>
        <begin position="345"/>
        <end position="364"/>
    </location>
</feature>
<feature type="transmembrane region" description="Helical" evidence="4">
    <location>
        <begin position="266"/>
        <end position="291"/>
    </location>
</feature>